<comment type="caution">
    <text evidence="3">The sequence shown here is derived from an EMBL/GenBank/DDBJ whole genome shotgun (WGS) entry which is preliminary data.</text>
</comment>
<dbReference type="Pfam" id="PF11716">
    <property type="entry name" value="MDMPI_N"/>
    <property type="match status" value="1"/>
</dbReference>
<sequence>MAARLPLDLDPPVRQLRALLLGVGDRELTAPTPCPGWSVATLLDHLISLAEAFTQAARKGADASGDGPPAPPSAGHLPPHWRSRLPVLLEELATAWQEPAAWRGAARAGGVTMPARELGAVAANELVMHGWDLARATGQDFAADPRVLATLIDFLAAGPPGGTPGFLGPRVRLDPEEDTDLARALSLAGRDPRWRPPRRDVPPAQRHREQPPAARPA</sequence>
<dbReference type="InterPro" id="IPR034660">
    <property type="entry name" value="DinB/YfiT-like"/>
</dbReference>
<dbReference type="Proteomes" id="UP000629619">
    <property type="component" value="Unassembled WGS sequence"/>
</dbReference>
<dbReference type="SUPFAM" id="SSF109854">
    <property type="entry name" value="DinB/YfiT-like putative metalloenzymes"/>
    <property type="match status" value="1"/>
</dbReference>
<dbReference type="InterPro" id="IPR017517">
    <property type="entry name" value="Maleyloyr_isom"/>
</dbReference>
<organism evidence="3 4">
    <name type="scientific">Actinoplanes siamensis</name>
    <dbReference type="NCBI Taxonomy" id="1223317"/>
    <lineage>
        <taxon>Bacteria</taxon>
        <taxon>Bacillati</taxon>
        <taxon>Actinomycetota</taxon>
        <taxon>Actinomycetes</taxon>
        <taxon>Micromonosporales</taxon>
        <taxon>Micromonosporaceae</taxon>
        <taxon>Actinoplanes</taxon>
    </lineage>
</organism>
<dbReference type="GO" id="GO:0046872">
    <property type="term" value="F:metal ion binding"/>
    <property type="evidence" value="ECO:0007669"/>
    <property type="project" value="InterPro"/>
</dbReference>
<dbReference type="InterPro" id="IPR024344">
    <property type="entry name" value="MDMPI_metal-binding"/>
</dbReference>
<protein>
    <submittedName>
        <fullName evidence="3">TIGR03086 family protein</fullName>
    </submittedName>
</protein>
<name>A0A919TP60_9ACTN</name>
<feature type="region of interest" description="Disordered" evidence="1">
    <location>
        <begin position="185"/>
        <end position="217"/>
    </location>
</feature>
<evidence type="ECO:0000259" key="2">
    <source>
        <dbReference type="Pfam" id="PF11716"/>
    </source>
</evidence>
<dbReference type="NCBIfam" id="TIGR03083">
    <property type="entry name" value="maleylpyruvate isomerase family mycothiol-dependent enzyme"/>
    <property type="match status" value="1"/>
</dbReference>
<dbReference type="NCBIfam" id="TIGR03086">
    <property type="entry name" value="TIGR03086 family metal-binding protein"/>
    <property type="match status" value="1"/>
</dbReference>
<keyword evidence="4" id="KW-1185">Reference proteome</keyword>
<feature type="compositionally biased region" description="Basic and acidic residues" evidence="1">
    <location>
        <begin position="190"/>
        <end position="210"/>
    </location>
</feature>
<evidence type="ECO:0000313" key="3">
    <source>
        <dbReference type="EMBL" id="GIF08590.1"/>
    </source>
</evidence>
<dbReference type="RefSeq" id="WP_203683939.1">
    <property type="nucleotide sequence ID" value="NZ_BOMW01000065.1"/>
</dbReference>
<feature type="domain" description="Mycothiol-dependent maleylpyruvate isomerase metal-binding" evidence="2">
    <location>
        <begin position="14"/>
        <end position="134"/>
    </location>
</feature>
<accession>A0A919TP60</accession>
<feature type="compositionally biased region" description="Low complexity" evidence="1">
    <location>
        <begin position="62"/>
        <end position="78"/>
    </location>
</feature>
<evidence type="ECO:0000256" key="1">
    <source>
        <dbReference type="SAM" id="MobiDB-lite"/>
    </source>
</evidence>
<reference evidence="3" key="1">
    <citation type="submission" date="2021-01" db="EMBL/GenBank/DDBJ databases">
        <title>Whole genome shotgun sequence of Actinoplanes siamensis NBRC 109076.</title>
        <authorList>
            <person name="Komaki H."/>
            <person name="Tamura T."/>
        </authorList>
    </citation>
    <scope>NUCLEOTIDE SEQUENCE</scope>
    <source>
        <strain evidence="3">NBRC 109076</strain>
    </source>
</reference>
<dbReference type="EMBL" id="BOMW01000065">
    <property type="protein sequence ID" value="GIF08590.1"/>
    <property type="molecule type" value="Genomic_DNA"/>
</dbReference>
<dbReference type="InterPro" id="IPR017520">
    <property type="entry name" value="CHP03086"/>
</dbReference>
<dbReference type="AlphaFoldDB" id="A0A919TP60"/>
<dbReference type="Gene3D" id="1.20.120.450">
    <property type="entry name" value="dinb family like domain"/>
    <property type="match status" value="1"/>
</dbReference>
<gene>
    <name evidence="3" type="ORF">Asi03nite_61280</name>
</gene>
<proteinExistence type="predicted"/>
<evidence type="ECO:0000313" key="4">
    <source>
        <dbReference type="Proteomes" id="UP000629619"/>
    </source>
</evidence>
<feature type="region of interest" description="Disordered" evidence="1">
    <location>
        <begin position="58"/>
        <end position="78"/>
    </location>
</feature>